<dbReference type="AlphaFoldDB" id="A0A8J3GZQ7"/>
<dbReference type="EMBL" id="BNCJ01000009">
    <property type="protein sequence ID" value="GHF57711.1"/>
    <property type="molecule type" value="Genomic_DNA"/>
</dbReference>
<feature type="transmembrane region" description="Helical" evidence="1">
    <location>
        <begin position="44"/>
        <end position="66"/>
    </location>
</feature>
<gene>
    <name evidence="2" type="ORF">GCM10017056_31520</name>
</gene>
<keyword evidence="3" id="KW-1185">Reference proteome</keyword>
<dbReference type="Proteomes" id="UP000626220">
    <property type="component" value="Unassembled WGS sequence"/>
</dbReference>
<evidence type="ECO:0000256" key="1">
    <source>
        <dbReference type="SAM" id="Phobius"/>
    </source>
</evidence>
<feature type="transmembrane region" description="Helical" evidence="1">
    <location>
        <begin position="12"/>
        <end position="38"/>
    </location>
</feature>
<comment type="caution">
    <text evidence="2">The sequence shown here is derived from an EMBL/GenBank/DDBJ whole genome shotgun (WGS) entry which is preliminary data.</text>
</comment>
<accession>A0A8J3GZQ7</accession>
<organism evidence="2 3">
    <name type="scientific">Seohaeicola zhoushanensis</name>
    <dbReference type="NCBI Taxonomy" id="1569283"/>
    <lineage>
        <taxon>Bacteria</taxon>
        <taxon>Pseudomonadati</taxon>
        <taxon>Pseudomonadota</taxon>
        <taxon>Alphaproteobacteria</taxon>
        <taxon>Rhodobacterales</taxon>
        <taxon>Roseobacteraceae</taxon>
        <taxon>Seohaeicola</taxon>
    </lineage>
</organism>
<name>A0A8J3GZQ7_9RHOB</name>
<reference evidence="2" key="1">
    <citation type="journal article" date="2014" name="Int. J. Syst. Evol. Microbiol.">
        <title>Complete genome sequence of Corynebacterium casei LMG S-19264T (=DSM 44701T), isolated from a smear-ripened cheese.</title>
        <authorList>
            <consortium name="US DOE Joint Genome Institute (JGI-PGF)"/>
            <person name="Walter F."/>
            <person name="Albersmeier A."/>
            <person name="Kalinowski J."/>
            <person name="Ruckert C."/>
        </authorList>
    </citation>
    <scope>NUCLEOTIDE SEQUENCE</scope>
    <source>
        <strain evidence="2">KCTC 42650</strain>
    </source>
</reference>
<evidence type="ECO:0000313" key="2">
    <source>
        <dbReference type="EMBL" id="GHF57711.1"/>
    </source>
</evidence>
<proteinExistence type="predicted"/>
<dbReference type="RefSeq" id="WP_189681058.1">
    <property type="nucleotide sequence ID" value="NZ_BNCJ01000009.1"/>
</dbReference>
<evidence type="ECO:0000313" key="3">
    <source>
        <dbReference type="Proteomes" id="UP000626220"/>
    </source>
</evidence>
<protein>
    <submittedName>
        <fullName evidence="2">Uncharacterized protein</fullName>
    </submittedName>
</protein>
<keyword evidence="1" id="KW-0472">Membrane</keyword>
<reference evidence="2" key="2">
    <citation type="submission" date="2020-09" db="EMBL/GenBank/DDBJ databases">
        <authorList>
            <person name="Sun Q."/>
            <person name="Kim S."/>
        </authorList>
    </citation>
    <scope>NUCLEOTIDE SEQUENCE</scope>
    <source>
        <strain evidence="2">KCTC 42650</strain>
    </source>
</reference>
<keyword evidence="1" id="KW-1133">Transmembrane helix</keyword>
<keyword evidence="1" id="KW-0812">Transmembrane</keyword>
<sequence length="173" mass="18454">MKVTRDTPEQLILAETPWLLGVALVLFILFFVGAGLLVVADGELLGLLFAGMGGGLGFGAFAVFVVRVQVIFDRVEGVVVMRSRSVFGYTEVRHDLADLDGAVLEETTGSKGGTLYRPTLVFARGMSAGRHPVVTAYTNGRGPGRAVEAINRWLAAGERQDTPARLDSAPHKA</sequence>